<evidence type="ECO:0000256" key="3">
    <source>
        <dbReference type="ARBA" id="ARBA00011956"/>
    </source>
</evidence>
<dbReference type="PIRSF" id="PIRSF001480">
    <property type="entry name" value="Mannose-6-phosphate_isomerase"/>
    <property type="match status" value="1"/>
</dbReference>
<proteinExistence type="inferred from homology"/>
<feature type="domain" description="Phosphomannose isomerase type I catalytic" evidence="9">
    <location>
        <begin position="3"/>
        <end position="143"/>
    </location>
</feature>
<dbReference type="NCBIfam" id="TIGR00218">
    <property type="entry name" value="manA"/>
    <property type="match status" value="1"/>
</dbReference>
<comment type="cofactor">
    <cofactor evidence="8">
        <name>Zn(2+)</name>
        <dbReference type="ChEBI" id="CHEBI:29105"/>
    </cofactor>
    <text evidence="8">Binds 1 zinc ion per subunit.</text>
</comment>
<gene>
    <name evidence="10" type="ORF">CPHO_09585</name>
</gene>
<dbReference type="AlphaFoldDB" id="A0A1L7D4V6"/>
<evidence type="ECO:0000259" key="9">
    <source>
        <dbReference type="Pfam" id="PF20511"/>
    </source>
</evidence>
<dbReference type="GO" id="GO:0005829">
    <property type="term" value="C:cytosol"/>
    <property type="evidence" value="ECO:0007669"/>
    <property type="project" value="TreeGrafter"/>
</dbReference>
<evidence type="ECO:0000256" key="5">
    <source>
        <dbReference type="ARBA" id="ARBA00022833"/>
    </source>
</evidence>
<dbReference type="PRINTS" id="PR00714">
    <property type="entry name" value="MAN6PISMRASE"/>
</dbReference>
<dbReference type="InterPro" id="IPR011051">
    <property type="entry name" value="RmlC_Cupin_sf"/>
</dbReference>
<dbReference type="Proteomes" id="UP000185491">
    <property type="component" value="Chromosome"/>
</dbReference>
<protein>
    <recommendedName>
        <fullName evidence="3">mannose-6-phosphate isomerase</fullName>
        <ecNumber evidence="3">5.3.1.8</ecNumber>
    </recommendedName>
</protein>
<reference evidence="10 11" key="1">
    <citation type="submission" date="2014-08" db="EMBL/GenBank/DDBJ databases">
        <title>Complete genome sequence of Corynebacterium phocae M408/89/1(T)(=DSM 44612(T)), isolated from the common seal (Phoca vitulina).</title>
        <authorList>
            <person name="Ruckert C."/>
            <person name="Albersmeier A."/>
            <person name="Winkler A."/>
            <person name="Kalinowski J."/>
        </authorList>
    </citation>
    <scope>NUCLEOTIDE SEQUENCE [LARGE SCALE GENOMIC DNA]</scope>
    <source>
        <strain evidence="10 11">M408/89/1</strain>
    </source>
</reference>
<dbReference type="SUPFAM" id="SSF51182">
    <property type="entry name" value="RmlC-like cupins"/>
    <property type="match status" value="1"/>
</dbReference>
<evidence type="ECO:0000256" key="2">
    <source>
        <dbReference type="ARBA" id="ARBA00010772"/>
    </source>
</evidence>
<feature type="binding site" evidence="8">
    <location>
        <position position="257"/>
    </location>
    <ligand>
        <name>Zn(2+)</name>
        <dbReference type="ChEBI" id="CHEBI:29105"/>
    </ligand>
</feature>
<evidence type="ECO:0000256" key="8">
    <source>
        <dbReference type="PIRSR" id="PIRSR001480-2"/>
    </source>
</evidence>
<dbReference type="Gene3D" id="1.10.441.10">
    <property type="entry name" value="Phosphomannose Isomerase, domain 2"/>
    <property type="match status" value="1"/>
</dbReference>
<dbReference type="GO" id="GO:0005975">
    <property type="term" value="P:carbohydrate metabolic process"/>
    <property type="evidence" value="ECO:0007669"/>
    <property type="project" value="InterPro"/>
</dbReference>
<comment type="similarity">
    <text evidence="2">Belongs to the mannose-6-phosphate isomerase type 1 family.</text>
</comment>
<sequence>MDKLVPATRSYSWGSRTLIPELRGQTPSSTPVAELWYGAHPADPSGIAGSDHTLDEKLAANPQELGKWADNGLPFLMKLLAAGEVLSLQAHPSMEQAIEGFERENALGIGLDDKQRNYKDASHKPEILIALTPFYAMAGFRPLARTLELFRALDCPELDRYVGMLAEGDSPETESDNLRALFTTWITIPTSVRHELISAIIAAAPRVPDGWMRTVMNTVVEINQRYPGDVGVLGAILLNHIELAPGEAVFLAAGNLHSYVRGLGVEVMANSDNVLRGGLTPKYVDVPELVKVLKFASLPEPRVPVSQAGAVAEYDTPVAEFSVFRVDFPAVPEANLSQVRGPGIVLCTKGTVSVNGTSLTPGEAAWLPANGAPVVAHSDSDGQLFIAAARDLK</sequence>
<evidence type="ECO:0000256" key="4">
    <source>
        <dbReference type="ARBA" id="ARBA00022723"/>
    </source>
</evidence>
<evidence type="ECO:0000256" key="7">
    <source>
        <dbReference type="PIRSR" id="PIRSR001480-1"/>
    </source>
</evidence>
<feature type="binding site" evidence="8">
    <location>
        <position position="89"/>
    </location>
    <ligand>
        <name>Zn(2+)</name>
        <dbReference type="ChEBI" id="CHEBI:29105"/>
    </ligand>
</feature>
<evidence type="ECO:0000313" key="11">
    <source>
        <dbReference type="Proteomes" id="UP000185491"/>
    </source>
</evidence>
<comment type="catalytic activity">
    <reaction evidence="1">
        <text>D-mannose 6-phosphate = D-fructose 6-phosphate</text>
        <dbReference type="Rhea" id="RHEA:12356"/>
        <dbReference type="ChEBI" id="CHEBI:58735"/>
        <dbReference type="ChEBI" id="CHEBI:61527"/>
        <dbReference type="EC" id="5.3.1.8"/>
    </reaction>
</comment>
<feature type="binding site" evidence="8">
    <location>
        <position position="91"/>
    </location>
    <ligand>
        <name>Zn(2+)</name>
        <dbReference type="ChEBI" id="CHEBI:29105"/>
    </ligand>
</feature>
<name>A0A1L7D4V6_9CORY</name>
<feature type="binding site" evidence="8">
    <location>
        <position position="126"/>
    </location>
    <ligand>
        <name>Zn(2+)</name>
        <dbReference type="ChEBI" id="CHEBI:29105"/>
    </ligand>
</feature>
<dbReference type="InterPro" id="IPR014710">
    <property type="entry name" value="RmlC-like_jellyroll"/>
</dbReference>
<evidence type="ECO:0000313" key="10">
    <source>
        <dbReference type="EMBL" id="APT93097.1"/>
    </source>
</evidence>
<dbReference type="CDD" id="cd07011">
    <property type="entry name" value="cupin_PMI_type_I_N"/>
    <property type="match status" value="1"/>
</dbReference>
<evidence type="ECO:0000256" key="1">
    <source>
        <dbReference type="ARBA" id="ARBA00000757"/>
    </source>
</evidence>
<dbReference type="GO" id="GO:0008270">
    <property type="term" value="F:zinc ion binding"/>
    <property type="evidence" value="ECO:0007669"/>
    <property type="project" value="InterPro"/>
</dbReference>
<keyword evidence="5 8" id="KW-0862">Zinc</keyword>
<dbReference type="Gene3D" id="2.60.120.10">
    <property type="entry name" value="Jelly Rolls"/>
    <property type="match status" value="2"/>
</dbReference>
<dbReference type="InterPro" id="IPR001250">
    <property type="entry name" value="Man6P_Isoase-1"/>
</dbReference>
<dbReference type="OrthoDB" id="9792649at2"/>
<dbReference type="Pfam" id="PF20511">
    <property type="entry name" value="PMI_typeI_cat"/>
    <property type="match status" value="1"/>
</dbReference>
<dbReference type="KEGG" id="cpho:CPHO_09585"/>
<dbReference type="PANTHER" id="PTHR10309:SF0">
    <property type="entry name" value="MANNOSE-6-PHOSPHATE ISOMERASE"/>
    <property type="match status" value="1"/>
</dbReference>
<dbReference type="InterPro" id="IPR016305">
    <property type="entry name" value="Mannose-6-P_Isomerase"/>
</dbReference>
<dbReference type="EMBL" id="CP009249">
    <property type="protein sequence ID" value="APT93097.1"/>
    <property type="molecule type" value="Genomic_DNA"/>
</dbReference>
<keyword evidence="4 8" id="KW-0479">Metal-binding</keyword>
<evidence type="ECO:0000256" key="6">
    <source>
        <dbReference type="ARBA" id="ARBA00023235"/>
    </source>
</evidence>
<dbReference type="InterPro" id="IPR046457">
    <property type="entry name" value="PMI_typeI_cat"/>
</dbReference>
<dbReference type="RefSeq" id="WP_075735293.1">
    <property type="nucleotide sequence ID" value="NZ_CP009249.1"/>
</dbReference>
<dbReference type="EC" id="5.3.1.8" evidence="3"/>
<organism evidence="10 11">
    <name type="scientific">Corynebacterium phocae</name>
    <dbReference type="NCBI Taxonomy" id="161895"/>
    <lineage>
        <taxon>Bacteria</taxon>
        <taxon>Bacillati</taxon>
        <taxon>Actinomycetota</taxon>
        <taxon>Actinomycetes</taxon>
        <taxon>Mycobacteriales</taxon>
        <taxon>Corynebacteriaceae</taxon>
        <taxon>Corynebacterium</taxon>
    </lineage>
</organism>
<dbReference type="STRING" id="161895.CPHO_09585"/>
<dbReference type="PANTHER" id="PTHR10309">
    <property type="entry name" value="MANNOSE-6-PHOSPHATE ISOMERASE"/>
    <property type="match status" value="1"/>
</dbReference>
<accession>A0A1L7D4V6</accession>
<dbReference type="GO" id="GO:0004476">
    <property type="term" value="F:mannose-6-phosphate isomerase activity"/>
    <property type="evidence" value="ECO:0007669"/>
    <property type="project" value="UniProtKB-EC"/>
</dbReference>
<keyword evidence="6 10" id="KW-0413">Isomerase</keyword>
<keyword evidence="11" id="KW-1185">Reference proteome</keyword>
<feature type="active site" evidence="7">
    <location>
        <position position="276"/>
    </location>
</feature>
<dbReference type="GO" id="GO:0009298">
    <property type="term" value="P:GDP-mannose biosynthetic process"/>
    <property type="evidence" value="ECO:0007669"/>
    <property type="project" value="InterPro"/>
</dbReference>